<dbReference type="AlphaFoldDB" id="A0A0C9UU69"/>
<dbReference type="EMBL" id="KN837161">
    <property type="protein sequence ID" value="KIJ38379.1"/>
    <property type="molecule type" value="Genomic_DNA"/>
</dbReference>
<sequence>MSSLVYTPLEEIEKVHGIVREGFAHGTGKLADVESRKNQLLQLGYAFKDNFSRWADALKQDMGRPKLESYESDLPP</sequence>
<organism evidence="1 2">
    <name type="scientific">Sphaerobolus stellatus (strain SS14)</name>
    <dbReference type="NCBI Taxonomy" id="990650"/>
    <lineage>
        <taxon>Eukaryota</taxon>
        <taxon>Fungi</taxon>
        <taxon>Dikarya</taxon>
        <taxon>Basidiomycota</taxon>
        <taxon>Agaricomycotina</taxon>
        <taxon>Agaricomycetes</taxon>
        <taxon>Phallomycetidae</taxon>
        <taxon>Geastrales</taxon>
        <taxon>Sphaerobolaceae</taxon>
        <taxon>Sphaerobolus</taxon>
    </lineage>
</organism>
<evidence type="ECO:0000313" key="2">
    <source>
        <dbReference type="Proteomes" id="UP000054279"/>
    </source>
</evidence>
<evidence type="ECO:0000313" key="1">
    <source>
        <dbReference type="EMBL" id="KIJ38379.1"/>
    </source>
</evidence>
<protein>
    <submittedName>
        <fullName evidence="1">Unplaced genomic scaffold SPHSTscaffold_86, whole genome shotgun sequence</fullName>
    </submittedName>
</protein>
<dbReference type="OrthoDB" id="440325at2759"/>
<proteinExistence type="predicted"/>
<name>A0A0C9UU69_SPHS4</name>
<reference evidence="1 2" key="1">
    <citation type="submission" date="2014-06" db="EMBL/GenBank/DDBJ databases">
        <title>Evolutionary Origins and Diversification of the Mycorrhizal Mutualists.</title>
        <authorList>
            <consortium name="DOE Joint Genome Institute"/>
            <consortium name="Mycorrhizal Genomics Consortium"/>
            <person name="Kohler A."/>
            <person name="Kuo A."/>
            <person name="Nagy L.G."/>
            <person name="Floudas D."/>
            <person name="Copeland A."/>
            <person name="Barry K.W."/>
            <person name="Cichocki N."/>
            <person name="Veneault-Fourrey C."/>
            <person name="LaButti K."/>
            <person name="Lindquist E.A."/>
            <person name="Lipzen A."/>
            <person name="Lundell T."/>
            <person name="Morin E."/>
            <person name="Murat C."/>
            <person name="Riley R."/>
            <person name="Ohm R."/>
            <person name="Sun H."/>
            <person name="Tunlid A."/>
            <person name="Henrissat B."/>
            <person name="Grigoriev I.V."/>
            <person name="Hibbett D.S."/>
            <person name="Martin F."/>
        </authorList>
    </citation>
    <scope>NUCLEOTIDE SEQUENCE [LARGE SCALE GENOMIC DNA]</scope>
    <source>
        <strain evidence="1 2">SS14</strain>
    </source>
</reference>
<dbReference type="Proteomes" id="UP000054279">
    <property type="component" value="Unassembled WGS sequence"/>
</dbReference>
<keyword evidence="2" id="KW-1185">Reference proteome</keyword>
<dbReference type="HOGENOM" id="CLU_2656063_0_0_1"/>
<accession>A0A0C9UU69</accession>
<gene>
    <name evidence="1" type="ORF">M422DRAFT_259047</name>
</gene>